<evidence type="ECO:0000313" key="1">
    <source>
        <dbReference type="EMBL" id="MVO16955.1"/>
    </source>
</evidence>
<sequence length="156" mass="16961">MNSPPADRSNLGTWGKLCVEDRLTLLVLIGASPSGLVQKISKGCSVTLVNLSGKRVDRLVKGASELSKTTIPGGVYDGVGASTESFGYNATVLSSADVPEQVVYEFVKATFQNIDKMRNQNPVWYDLQPSKMIRDGLVAPLHPGASKYYRERGWLN</sequence>
<dbReference type="EMBL" id="WQLV01000008">
    <property type="protein sequence ID" value="MVO16955.1"/>
    <property type="molecule type" value="Genomic_DNA"/>
</dbReference>
<dbReference type="AlphaFoldDB" id="A0A6L6WK55"/>
<name>A0A6L6WK55_9RHOB</name>
<accession>A0A6L6WK55</accession>
<proteinExistence type="predicted"/>
<comment type="caution">
    <text evidence="1">The sequence shown here is derived from an EMBL/GenBank/DDBJ whole genome shotgun (WGS) entry which is preliminary data.</text>
</comment>
<dbReference type="PANTHER" id="PTHR42941">
    <property type="entry name" value="SLL1037 PROTEIN"/>
    <property type="match status" value="1"/>
</dbReference>
<dbReference type="InterPro" id="IPR011852">
    <property type="entry name" value="TRAP_TAXI"/>
</dbReference>
<gene>
    <name evidence="1" type="ORF">GO984_14140</name>
</gene>
<protein>
    <submittedName>
        <fullName evidence="1">TAXI family TRAP transporter solute-binding subunit</fullName>
    </submittedName>
</protein>
<dbReference type="NCBIfam" id="TIGR02122">
    <property type="entry name" value="TRAP_TAXI"/>
    <property type="match status" value="1"/>
</dbReference>
<evidence type="ECO:0000313" key="2">
    <source>
        <dbReference type="Proteomes" id="UP000478892"/>
    </source>
</evidence>
<dbReference type="Gene3D" id="3.40.190.10">
    <property type="entry name" value="Periplasmic binding protein-like II"/>
    <property type="match status" value="2"/>
</dbReference>
<dbReference type="Pfam" id="PF16868">
    <property type="entry name" value="NMT1_3"/>
    <property type="match status" value="1"/>
</dbReference>
<dbReference type="PANTHER" id="PTHR42941:SF1">
    <property type="entry name" value="SLL1037 PROTEIN"/>
    <property type="match status" value="1"/>
</dbReference>
<reference evidence="1 2" key="1">
    <citation type="submission" date="2019-12" db="EMBL/GenBank/DDBJ databases">
        <authorList>
            <person name="Zhang Y.-J."/>
        </authorList>
    </citation>
    <scope>NUCLEOTIDE SEQUENCE [LARGE SCALE GENOMIC DNA]</scope>
    <source>
        <strain evidence="1 2">CY05</strain>
    </source>
</reference>
<organism evidence="1 2">
    <name type="scientific">Parasedimentitalea huanghaiensis</name>
    <dbReference type="NCBI Taxonomy" id="2682100"/>
    <lineage>
        <taxon>Bacteria</taxon>
        <taxon>Pseudomonadati</taxon>
        <taxon>Pseudomonadota</taxon>
        <taxon>Alphaproteobacteria</taxon>
        <taxon>Rhodobacterales</taxon>
        <taxon>Paracoccaceae</taxon>
        <taxon>Parasedimentitalea</taxon>
    </lineage>
</organism>
<dbReference type="Proteomes" id="UP000478892">
    <property type="component" value="Unassembled WGS sequence"/>
</dbReference>
<dbReference type="SUPFAM" id="SSF53850">
    <property type="entry name" value="Periplasmic binding protein-like II"/>
    <property type="match status" value="1"/>
</dbReference>
<keyword evidence="2" id="KW-1185">Reference proteome</keyword>